<dbReference type="AlphaFoldDB" id="A0A5J4W337"/>
<accession>A0A5J4W337</accession>
<sequence length="115" mass="12974">MRDNIVARQALCDLTNATELFCLVKYQLYPFNQGFLRFLFPIIADCSVFFSEHLSTNPQGDLNADLPWLERSLLDQGLYSLSSSQLEFFGSGSTGKDFFLLFLGVVQGFRTIETG</sequence>
<dbReference type="EMBL" id="SNRW01003645">
    <property type="protein sequence ID" value="KAA6389287.1"/>
    <property type="molecule type" value="Genomic_DNA"/>
</dbReference>
<gene>
    <name evidence="1" type="ORF">EZS28_015184</name>
</gene>
<organism evidence="1 2">
    <name type="scientific">Streblomastix strix</name>
    <dbReference type="NCBI Taxonomy" id="222440"/>
    <lineage>
        <taxon>Eukaryota</taxon>
        <taxon>Metamonada</taxon>
        <taxon>Preaxostyla</taxon>
        <taxon>Oxymonadida</taxon>
        <taxon>Streblomastigidae</taxon>
        <taxon>Streblomastix</taxon>
    </lineage>
</organism>
<protein>
    <submittedName>
        <fullName evidence="1">Uncharacterized protein</fullName>
    </submittedName>
</protein>
<reference evidence="1 2" key="1">
    <citation type="submission" date="2019-03" db="EMBL/GenBank/DDBJ databases">
        <title>Single cell metagenomics reveals metabolic interactions within the superorganism composed of flagellate Streblomastix strix and complex community of Bacteroidetes bacteria on its surface.</title>
        <authorList>
            <person name="Treitli S.C."/>
            <person name="Kolisko M."/>
            <person name="Husnik F."/>
            <person name="Keeling P."/>
            <person name="Hampl V."/>
        </authorList>
    </citation>
    <scope>NUCLEOTIDE SEQUENCE [LARGE SCALE GENOMIC DNA]</scope>
    <source>
        <strain evidence="1">ST1C</strain>
    </source>
</reference>
<comment type="caution">
    <text evidence="1">The sequence shown here is derived from an EMBL/GenBank/DDBJ whole genome shotgun (WGS) entry which is preliminary data.</text>
</comment>
<evidence type="ECO:0000313" key="2">
    <source>
        <dbReference type="Proteomes" id="UP000324800"/>
    </source>
</evidence>
<proteinExistence type="predicted"/>
<name>A0A5J4W337_9EUKA</name>
<dbReference type="Proteomes" id="UP000324800">
    <property type="component" value="Unassembled WGS sequence"/>
</dbReference>
<evidence type="ECO:0000313" key="1">
    <source>
        <dbReference type="EMBL" id="KAA6389287.1"/>
    </source>
</evidence>